<name>A0A0A8ZVL3_ARUDO</name>
<organism evidence="1">
    <name type="scientific">Arundo donax</name>
    <name type="common">Giant reed</name>
    <name type="synonym">Donax arundinaceus</name>
    <dbReference type="NCBI Taxonomy" id="35708"/>
    <lineage>
        <taxon>Eukaryota</taxon>
        <taxon>Viridiplantae</taxon>
        <taxon>Streptophyta</taxon>
        <taxon>Embryophyta</taxon>
        <taxon>Tracheophyta</taxon>
        <taxon>Spermatophyta</taxon>
        <taxon>Magnoliopsida</taxon>
        <taxon>Liliopsida</taxon>
        <taxon>Poales</taxon>
        <taxon>Poaceae</taxon>
        <taxon>PACMAD clade</taxon>
        <taxon>Arundinoideae</taxon>
        <taxon>Arundineae</taxon>
        <taxon>Arundo</taxon>
    </lineage>
</organism>
<reference evidence="1" key="1">
    <citation type="submission" date="2014-09" db="EMBL/GenBank/DDBJ databases">
        <authorList>
            <person name="Magalhaes I.L.F."/>
            <person name="Oliveira U."/>
            <person name="Santos F.R."/>
            <person name="Vidigal T.H.D.A."/>
            <person name="Brescovit A.D."/>
            <person name="Santos A.J."/>
        </authorList>
    </citation>
    <scope>NUCLEOTIDE SEQUENCE</scope>
    <source>
        <tissue evidence="1">Shoot tissue taken approximately 20 cm above the soil surface</tissue>
    </source>
</reference>
<evidence type="ECO:0000313" key="1">
    <source>
        <dbReference type="EMBL" id="JAD41728.1"/>
    </source>
</evidence>
<sequence length="105" mass="11337">MLDNEAPVKEHHVHQRVCRHVIALGIELANITVHFPETLLASFVEVAPGLVTGFGVLQEFSGVALLELLVADVVAYAARMVRPEAHELWCIGVLVGVTHPLGNSP</sequence>
<dbReference type="AlphaFoldDB" id="A0A0A8ZVL3"/>
<reference evidence="1" key="2">
    <citation type="journal article" date="2015" name="Data Brief">
        <title>Shoot transcriptome of the giant reed, Arundo donax.</title>
        <authorList>
            <person name="Barrero R.A."/>
            <person name="Guerrero F.D."/>
            <person name="Moolhuijzen P."/>
            <person name="Goolsby J.A."/>
            <person name="Tidwell J."/>
            <person name="Bellgard S.E."/>
            <person name="Bellgard M.I."/>
        </authorList>
    </citation>
    <scope>NUCLEOTIDE SEQUENCE</scope>
    <source>
        <tissue evidence="1">Shoot tissue taken approximately 20 cm above the soil surface</tissue>
    </source>
</reference>
<proteinExistence type="predicted"/>
<protein>
    <submittedName>
        <fullName evidence="1">Uncharacterized protein</fullName>
    </submittedName>
</protein>
<dbReference type="EMBL" id="GBRH01256167">
    <property type="protein sequence ID" value="JAD41728.1"/>
    <property type="molecule type" value="Transcribed_RNA"/>
</dbReference>
<accession>A0A0A8ZVL3</accession>